<keyword evidence="2" id="KW-1185">Reference proteome</keyword>
<protein>
    <recommendedName>
        <fullName evidence="3">NAD dependent epimerase/dehydratase family protein</fullName>
    </recommendedName>
</protein>
<dbReference type="RefSeq" id="WP_090025080.1">
    <property type="nucleotide sequence ID" value="NZ_FOVD01000004.1"/>
</dbReference>
<evidence type="ECO:0008006" key="3">
    <source>
        <dbReference type="Google" id="ProtNLM"/>
    </source>
</evidence>
<evidence type="ECO:0000313" key="1">
    <source>
        <dbReference type="EMBL" id="SFN48004.1"/>
    </source>
</evidence>
<gene>
    <name evidence="1" type="ORF">SAMN05421594_2892</name>
</gene>
<dbReference type="OrthoDB" id="1247029at2"/>
<proteinExistence type="predicted"/>
<accession>A0A1I4ZCK9</accession>
<dbReference type="AlphaFoldDB" id="A0A1I4ZCK9"/>
<sequence length="222" mass="25484">MIIGSGLIANSLKSIDSQDHLFFASGVSNSLETRNSEFEREFSLLKTMIEENKERKLVYFSTLSIHDQSKQNSPYVLHKKTLEDYIKNTCDHFLILRIGNIVGKGGNPNTLFNFLTAQISGNSEFTLHLKARRLLLDIADISKFLGSHCLDMENKTLNLAFPYYYDLKEIINAIEEKTRMKACFSEVEEGDFYKVGFDESIETFFSGIQPEDYLKTLTQKYI</sequence>
<evidence type="ECO:0000313" key="2">
    <source>
        <dbReference type="Proteomes" id="UP000198769"/>
    </source>
</evidence>
<name>A0A1I4ZCK9_CHROL</name>
<dbReference type="Proteomes" id="UP000198769">
    <property type="component" value="Unassembled WGS sequence"/>
</dbReference>
<dbReference type="InterPro" id="IPR036291">
    <property type="entry name" value="NAD(P)-bd_dom_sf"/>
</dbReference>
<dbReference type="EMBL" id="FOVD01000004">
    <property type="protein sequence ID" value="SFN48004.1"/>
    <property type="molecule type" value="Genomic_DNA"/>
</dbReference>
<dbReference type="Gene3D" id="3.40.50.720">
    <property type="entry name" value="NAD(P)-binding Rossmann-like Domain"/>
    <property type="match status" value="1"/>
</dbReference>
<dbReference type="SUPFAM" id="SSF51735">
    <property type="entry name" value="NAD(P)-binding Rossmann-fold domains"/>
    <property type="match status" value="1"/>
</dbReference>
<reference evidence="2" key="1">
    <citation type="submission" date="2016-10" db="EMBL/GenBank/DDBJ databases">
        <authorList>
            <person name="Varghese N."/>
            <person name="Submissions S."/>
        </authorList>
    </citation>
    <scope>NUCLEOTIDE SEQUENCE [LARGE SCALE GENOMIC DNA]</scope>
    <source>
        <strain evidence="2">DSM 25575</strain>
    </source>
</reference>
<organism evidence="1 2">
    <name type="scientific">Chryseobacterium oleae</name>
    <dbReference type="NCBI Taxonomy" id="491207"/>
    <lineage>
        <taxon>Bacteria</taxon>
        <taxon>Pseudomonadati</taxon>
        <taxon>Bacteroidota</taxon>
        <taxon>Flavobacteriia</taxon>
        <taxon>Flavobacteriales</taxon>
        <taxon>Weeksellaceae</taxon>
        <taxon>Chryseobacterium group</taxon>
        <taxon>Chryseobacterium</taxon>
    </lineage>
</organism>